<organism evidence="2">
    <name type="scientific">Salmonella enterica</name>
    <name type="common">Salmonella choleraesuis</name>
    <dbReference type="NCBI Taxonomy" id="28901"/>
    <lineage>
        <taxon>Bacteria</taxon>
        <taxon>Pseudomonadati</taxon>
        <taxon>Pseudomonadota</taxon>
        <taxon>Gammaproteobacteria</taxon>
        <taxon>Enterobacterales</taxon>
        <taxon>Enterobacteriaceae</taxon>
        <taxon>Salmonella</taxon>
    </lineage>
</organism>
<reference evidence="2" key="1">
    <citation type="submission" date="2019-08" db="EMBL/GenBank/DDBJ databases">
        <authorList>
            <consortium name="PulseNet: The National Subtyping Network for Foodborne Disease Surveillance"/>
            <person name="Tarr C.L."/>
            <person name="Trees E."/>
            <person name="Katz L.S."/>
            <person name="Carleton-Romer H.A."/>
            <person name="Stroika S."/>
            <person name="Kucerova Z."/>
            <person name="Roache K.F."/>
            <person name="Sabol A.L."/>
            <person name="Besser J."/>
            <person name="Gerner-Smidt P."/>
        </authorList>
    </citation>
    <scope>NUCLEOTIDE SEQUENCE</scope>
    <source>
        <strain evidence="2">PNUSAS086289</strain>
    </source>
</reference>
<feature type="coiled-coil region" evidence="1">
    <location>
        <begin position="219"/>
        <end position="246"/>
    </location>
</feature>
<dbReference type="GO" id="GO:0016740">
    <property type="term" value="F:transferase activity"/>
    <property type="evidence" value="ECO:0007669"/>
    <property type="project" value="UniProtKB-KW"/>
</dbReference>
<accession>A0A5Y5TCR2</accession>
<name>A0A5Y5TCR2_SALER</name>
<dbReference type="EMBL" id="AAJCCP010000007">
    <property type="protein sequence ID" value="ECK5213828.1"/>
    <property type="molecule type" value="Genomic_DNA"/>
</dbReference>
<dbReference type="AlphaFoldDB" id="A0A5Y5TCR2"/>
<keyword evidence="2" id="KW-0808">Transferase</keyword>
<evidence type="ECO:0000313" key="2">
    <source>
        <dbReference type="EMBL" id="ECK5213828.1"/>
    </source>
</evidence>
<evidence type="ECO:0000256" key="1">
    <source>
        <dbReference type="SAM" id="Coils"/>
    </source>
</evidence>
<dbReference type="RefSeq" id="WP_410002210.1">
    <property type="nucleotide sequence ID" value="NZ_BIMS01000020.1"/>
</dbReference>
<keyword evidence="1" id="KW-0175">Coiled coil</keyword>
<sequence>MAPDGSKDGSLCLLDDGRRDNINSRDNRSWLLTLPETSRSGEILPAISVLVHQSTGIDYERYYRPLHEDEDNAADTVILTQHVCMFTLYWKDGSGIHHWSYKTVLEIDIINHTIKLDLTDRGFEVPEVLRGRGLGSWLIHHLVLWARRFPPETPVAGIRLGIADEEDETNRIRREHLWSATGFRFRSGSRSSVALCIRDLQLPDYRKFSLQETSLEEGFFNLAEEYKQLLRDYESLEKLAQNRNERIRYFEERHWKTRLKKASYFILVFIILRFLQFPERLKLKVSRKKGSPDDRK</sequence>
<gene>
    <name evidence="2" type="ORF">FRL26_09040</name>
</gene>
<protein>
    <submittedName>
        <fullName evidence="2">N-acetyltransferase</fullName>
    </submittedName>
</protein>
<proteinExistence type="predicted"/>
<comment type="caution">
    <text evidence="2">The sequence shown here is derived from an EMBL/GenBank/DDBJ whole genome shotgun (WGS) entry which is preliminary data.</text>
</comment>